<evidence type="ECO:0000313" key="6">
    <source>
        <dbReference type="EMBL" id="WXB08790.1"/>
    </source>
</evidence>
<protein>
    <recommendedName>
        <fullName evidence="5">Ketosynthase family 3 (KS3) domain-containing protein</fullName>
    </recommendedName>
</protein>
<name>A0ABZ2LI13_9BACT</name>
<dbReference type="SUPFAM" id="SSF53901">
    <property type="entry name" value="Thiolase-like"/>
    <property type="match status" value="2"/>
</dbReference>
<dbReference type="Pfam" id="PF02801">
    <property type="entry name" value="Ketoacyl-synt_C"/>
    <property type="match status" value="1"/>
</dbReference>
<accession>A0ABZ2LI13</accession>
<dbReference type="PROSITE" id="PS52004">
    <property type="entry name" value="KS3_2"/>
    <property type="match status" value="1"/>
</dbReference>
<comment type="similarity">
    <text evidence="1 4">Belongs to the thiolase-like superfamily. Beta-ketoacyl-ACP synthases family.</text>
</comment>
<keyword evidence="3" id="KW-0012">Acyltransferase</keyword>
<dbReference type="InterPro" id="IPR014030">
    <property type="entry name" value="Ketoacyl_synth_N"/>
</dbReference>
<dbReference type="InterPro" id="IPR000794">
    <property type="entry name" value="Beta-ketoacyl_synthase"/>
</dbReference>
<dbReference type="InterPro" id="IPR014031">
    <property type="entry name" value="Ketoacyl_synth_C"/>
</dbReference>
<evidence type="ECO:0000256" key="3">
    <source>
        <dbReference type="ARBA" id="ARBA00023315"/>
    </source>
</evidence>
<dbReference type="InterPro" id="IPR016039">
    <property type="entry name" value="Thiolase-like"/>
</dbReference>
<dbReference type="Pfam" id="PF00109">
    <property type="entry name" value="ketoacyl-synt"/>
    <property type="match status" value="1"/>
</dbReference>
<evidence type="ECO:0000256" key="1">
    <source>
        <dbReference type="ARBA" id="ARBA00008467"/>
    </source>
</evidence>
<keyword evidence="2 4" id="KW-0808">Transferase</keyword>
<dbReference type="InterPro" id="IPR020841">
    <property type="entry name" value="PKS_Beta-ketoAc_synthase_dom"/>
</dbReference>
<sequence>MKPRAVTGLGVVSAVGVGKDTFFRALSEGAPLASAPRHPIESFDAANYPNAQDTVSEVPSFDPTKYLGDKGLRTLDRLTKLLVVAGRLAMHDGGFKRDGVYVQSSPERVGICCSNAYGSLEAITELDRVAQLEDARYINPAKFPNTVSNSASGYVSIWEDLRALNVSVSDGNCGALDAVACADIYLETRRADALLVGGAEAMSEALYLAFRRLGVVGKGPRLGEGAALLVLEPLEHARARKANIRAEVIGYGTSFHGPEGEELIFASTEAMESAIRMAIADAGVEPGDISVVASSVSGIKSHDEAETAAISRVMGDVPIAAPKSVLGETLGAGGAMGMAAALAWFDGATPSPIVAGRAPSDVRHVLVTSIGYYGNASAVVMRAPRDSVRS</sequence>
<evidence type="ECO:0000313" key="7">
    <source>
        <dbReference type="Proteomes" id="UP001374803"/>
    </source>
</evidence>
<dbReference type="PANTHER" id="PTHR11712">
    <property type="entry name" value="POLYKETIDE SYNTHASE-RELATED"/>
    <property type="match status" value="1"/>
</dbReference>
<dbReference type="SMART" id="SM00825">
    <property type="entry name" value="PKS_KS"/>
    <property type="match status" value="1"/>
</dbReference>
<keyword evidence="7" id="KW-1185">Reference proteome</keyword>
<reference evidence="6" key="1">
    <citation type="submission" date="2021-12" db="EMBL/GenBank/DDBJ databases">
        <title>Discovery of the Pendulisporaceae a myxobacterial family with distinct sporulation behavior and unique specialized metabolism.</title>
        <authorList>
            <person name="Garcia R."/>
            <person name="Popoff A."/>
            <person name="Bader C.D."/>
            <person name="Loehr J."/>
            <person name="Walesch S."/>
            <person name="Walt C."/>
            <person name="Boldt J."/>
            <person name="Bunk B."/>
            <person name="Haeckl F.J.F.P.J."/>
            <person name="Gunesch A.P."/>
            <person name="Birkelbach J."/>
            <person name="Nuebel U."/>
            <person name="Pietschmann T."/>
            <person name="Bach T."/>
            <person name="Mueller R."/>
        </authorList>
    </citation>
    <scope>NUCLEOTIDE SEQUENCE</scope>
    <source>
        <strain evidence="6">MSr11367</strain>
    </source>
</reference>
<dbReference type="Gene3D" id="3.40.47.10">
    <property type="match status" value="2"/>
</dbReference>
<evidence type="ECO:0000256" key="2">
    <source>
        <dbReference type="ARBA" id="ARBA00022679"/>
    </source>
</evidence>
<dbReference type="EMBL" id="CP089983">
    <property type="protein sequence ID" value="WXB08790.1"/>
    <property type="molecule type" value="Genomic_DNA"/>
</dbReference>
<organism evidence="6 7">
    <name type="scientific">Pendulispora rubella</name>
    <dbReference type="NCBI Taxonomy" id="2741070"/>
    <lineage>
        <taxon>Bacteria</taxon>
        <taxon>Pseudomonadati</taxon>
        <taxon>Myxococcota</taxon>
        <taxon>Myxococcia</taxon>
        <taxon>Myxococcales</taxon>
        <taxon>Sorangiineae</taxon>
        <taxon>Pendulisporaceae</taxon>
        <taxon>Pendulispora</taxon>
    </lineage>
</organism>
<gene>
    <name evidence="6" type="ORF">LVJ94_16310</name>
</gene>
<dbReference type="PANTHER" id="PTHR11712:SF322">
    <property type="entry name" value="POLYKETIDE BETA-KETOACYL SYNTHASE 2-RELATED"/>
    <property type="match status" value="1"/>
</dbReference>
<evidence type="ECO:0000259" key="5">
    <source>
        <dbReference type="PROSITE" id="PS52004"/>
    </source>
</evidence>
<feature type="domain" description="Ketosynthase family 3 (KS3)" evidence="5">
    <location>
        <begin position="1"/>
        <end position="383"/>
    </location>
</feature>
<proteinExistence type="inferred from homology"/>
<evidence type="ECO:0000256" key="4">
    <source>
        <dbReference type="RuleBase" id="RU003694"/>
    </source>
</evidence>
<dbReference type="RefSeq" id="WP_394838466.1">
    <property type="nucleotide sequence ID" value="NZ_CP089929.1"/>
</dbReference>
<dbReference type="Proteomes" id="UP001374803">
    <property type="component" value="Chromosome"/>
</dbReference>